<evidence type="ECO:0000313" key="5">
    <source>
        <dbReference type="Proteomes" id="UP000281170"/>
    </source>
</evidence>
<reference evidence="3 5" key="2">
    <citation type="submission" date="2018-12" db="EMBL/GenBank/DDBJ databases">
        <authorList>
            <consortium name="Pathogen Informatics"/>
        </authorList>
    </citation>
    <scope>NUCLEOTIDE SEQUENCE [LARGE SCALE GENOMIC DNA]</scope>
    <source>
        <strain evidence="3 5">NCTC12735</strain>
        <plasmid evidence="5">13</plasmid>
    </source>
</reference>
<keyword evidence="3" id="KW-0614">Plasmid</keyword>
<dbReference type="KEGG" id="ladl:NCTC12735_00990"/>
<feature type="region of interest" description="Disordered" evidence="1">
    <location>
        <begin position="1"/>
        <end position="31"/>
    </location>
</feature>
<dbReference type="Proteomes" id="UP000054859">
    <property type="component" value="Unassembled WGS sequence"/>
</dbReference>
<keyword evidence="4" id="KW-1185">Reference proteome</keyword>
<evidence type="ECO:0000313" key="3">
    <source>
        <dbReference type="EMBL" id="VEH85363.1"/>
    </source>
</evidence>
<dbReference type="Proteomes" id="UP000281170">
    <property type="component" value="Plasmid 13"/>
</dbReference>
<gene>
    <name evidence="2" type="ORF">Lade_1640</name>
    <name evidence="3" type="ORF">NCTC12735_00990</name>
</gene>
<dbReference type="STRING" id="45056.Lade_1640"/>
<accession>A0A0W0R274</accession>
<organism evidence="2 4">
    <name type="scientific">Legionella adelaidensis</name>
    <dbReference type="NCBI Taxonomy" id="45056"/>
    <lineage>
        <taxon>Bacteria</taxon>
        <taxon>Pseudomonadati</taxon>
        <taxon>Pseudomonadota</taxon>
        <taxon>Gammaproteobacteria</taxon>
        <taxon>Legionellales</taxon>
        <taxon>Legionellaceae</taxon>
        <taxon>Legionella</taxon>
    </lineage>
</organism>
<geneLocation type="plasmid" evidence="3 5">
    <name>13</name>
</geneLocation>
<dbReference type="RefSeq" id="WP_058462709.1">
    <property type="nucleotide sequence ID" value="NZ_CAAAHS010000009.1"/>
</dbReference>
<evidence type="ECO:0008006" key="6">
    <source>
        <dbReference type="Google" id="ProtNLM"/>
    </source>
</evidence>
<proteinExistence type="predicted"/>
<dbReference type="EMBL" id="LR134422">
    <property type="protein sequence ID" value="VEH85363.1"/>
    <property type="molecule type" value="Genomic_DNA"/>
</dbReference>
<evidence type="ECO:0000313" key="2">
    <source>
        <dbReference type="EMBL" id="KTC65117.1"/>
    </source>
</evidence>
<protein>
    <recommendedName>
        <fullName evidence="6">Membrane-associated HD superfamily hydrolase</fullName>
    </recommendedName>
</protein>
<dbReference type="AlphaFoldDB" id="A0A0W0R274"/>
<evidence type="ECO:0000256" key="1">
    <source>
        <dbReference type="SAM" id="MobiDB-lite"/>
    </source>
</evidence>
<dbReference type="EMBL" id="LNKA01000010">
    <property type="protein sequence ID" value="KTC65117.1"/>
    <property type="molecule type" value="Genomic_DNA"/>
</dbReference>
<name>A0A0W0R274_9GAMM</name>
<dbReference type="PATRIC" id="fig|45056.6.peg.1691"/>
<reference evidence="2 4" key="1">
    <citation type="submission" date="2015-11" db="EMBL/GenBank/DDBJ databases">
        <title>Identification of large and diverse effector repertoires of 38 Legionella species.</title>
        <authorList>
            <person name="Burstein D."/>
            <person name="Amaro F."/>
            <person name="Zusman T."/>
            <person name="Lifshitz Z."/>
            <person name="Cohen O."/>
            <person name="Gilbert J.A."/>
            <person name="Pupko T."/>
            <person name="Shuman H.A."/>
            <person name="Segal G."/>
        </authorList>
    </citation>
    <scope>NUCLEOTIDE SEQUENCE [LARGE SCALE GENOMIC DNA]</scope>
    <source>
        <strain evidence="2 4">1762-AUS-E</strain>
    </source>
</reference>
<evidence type="ECO:0000313" key="4">
    <source>
        <dbReference type="Proteomes" id="UP000054859"/>
    </source>
</evidence>
<sequence>MPVDKDTQIRDHIREQTYKEMRDKSRQLRAKEAQAKRQEELNKVAEREKAYYDAAEQIIQEGQRGYDTWVSAMSSVVVLQLKFVQIGPEAVLGGLVDLVVQPVKGLLLKVGYDIKDRITDKFGKVPEDVPIPSLKGTMEFTDDNKLDLHALDRSLQTSDGKALDVKDKETFVAGIVAWLNQMGFKPEADTTGKKTNRFVHKDTNEVLTKERFAALRDDPHDGMMAFLTGRFDMTVEHTHASRP</sequence>